<evidence type="ECO:0000313" key="1">
    <source>
        <dbReference type="EMBL" id="RDC59399.1"/>
    </source>
</evidence>
<reference evidence="1 2" key="1">
    <citation type="submission" date="2018-04" db="EMBL/GenBank/DDBJ databases">
        <title>Altererythrobacter sp. HME9302 genome sequencing and assembly.</title>
        <authorList>
            <person name="Kang H."/>
            <person name="Kim H."/>
            <person name="Joh K."/>
        </authorList>
    </citation>
    <scope>NUCLEOTIDE SEQUENCE [LARGE SCALE GENOMIC DNA]</scope>
    <source>
        <strain evidence="1 2">HME9302</strain>
    </source>
</reference>
<comment type="caution">
    <text evidence="1">The sequence shown here is derived from an EMBL/GenBank/DDBJ whole genome shotgun (WGS) entry which is preliminary data.</text>
</comment>
<protein>
    <recommendedName>
        <fullName evidence="3">Nucleoid-associated protein</fullName>
    </recommendedName>
</protein>
<dbReference type="EMBL" id="QBKA01000002">
    <property type="protein sequence ID" value="RDC59399.1"/>
    <property type="molecule type" value="Genomic_DNA"/>
</dbReference>
<accession>A0A369Q8Z8</accession>
<sequence>MSFITDEDAASLRIESMILHVVGDDEFRPEPAREVEHEEFFIERIREADVAAVFAFEDGSQTKAQIERMAKEEDTFEEGGQALSRDFARLHPGSSRDGAFFIFELRTDDPTVRIYCLIKYDYEEAIEQRNQDGVNLLRLIVQAFVADKRAIQKFALIRTIDGVAEQTLAARDRMKQAPEIGDYFANYLHVRRVRDNRQLTEKAVRAVSDALKELRELLPNRDVALAFRQVKTMLGTRNRIDEAAVQEAVLAAAGHPEEERTVGKIQNCVRRKVRVAKLEGLEFPPVRELLQAPALRRLKTAEGVSVTYPDRVGQTNVDRQERVDGGEIITITTRRIEEDDIVRLGSRN</sequence>
<name>A0A369Q8Z8_9SPHN</name>
<dbReference type="Proteomes" id="UP000253727">
    <property type="component" value="Unassembled WGS sequence"/>
</dbReference>
<proteinExistence type="predicted"/>
<dbReference type="AlphaFoldDB" id="A0A369Q8Z8"/>
<dbReference type="OrthoDB" id="9178145at2"/>
<gene>
    <name evidence="1" type="ORF">HME9302_00587</name>
</gene>
<keyword evidence="2" id="KW-1185">Reference proteome</keyword>
<organism evidence="1 2">
    <name type="scientific">Alteripontixanthobacter maritimus</name>
    <dbReference type="NCBI Taxonomy" id="2161824"/>
    <lineage>
        <taxon>Bacteria</taxon>
        <taxon>Pseudomonadati</taxon>
        <taxon>Pseudomonadota</taxon>
        <taxon>Alphaproteobacteria</taxon>
        <taxon>Sphingomonadales</taxon>
        <taxon>Erythrobacteraceae</taxon>
        <taxon>Alteripontixanthobacter</taxon>
    </lineage>
</organism>
<evidence type="ECO:0008006" key="3">
    <source>
        <dbReference type="Google" id="ProtNLM"/>
    </source>
</evidence>
<dbReference type="RefSeq" id="WP_115365765.1">
    <property type="nucleotide sequence ID" value="NZ_QBKA01000002.1"/>
</dbReference>
<evidence type="ECO:0000313" key="2">
    <source>
        <dbReference type="Proteomes" id="UP000253727"/>
    </source>
</evidence>